<keyword evidence="1" id="KW-0808">Transferase</keyword>
<evidence type="ECO:0000313" key="1">
    <source>
        <dbReference type="EMBL" id="AHH05989.1"/>
    </source>
</evidence>
<keyword evidence="1" id="KW-0614">Plasmid</keyword>
<name>W5SFW8_9SPIR</name>
<dbReference type="HOGENOM" id="CLU_3248089_0_0_12"/>
<dbReference type="GO" id="GO:0009007">
    <property type="term" value="F:site-specific DNA-methyltransferase (adenine-specific) activity"/>
    <property type="evidence" value="ECO:0007669"/>
    <property type="project" value="UniProtKB-EC"/>
</dbReference>
<dbReference type="EC" id="2.1.1.72" evidence="1"/>
<dbReference type="GO" id="GO:0032259">
    <property type="term" value="P:methylation"/>
    <property type="evidence" value="ECO:0007669"/>
    <property type="project" value="UniProtKB-KW"/>
</dbReference>
<geneLocation type="plasmid" evidence="1">
    <name>unnamed</name>
</geneLocation>
<reference evidence="1" key="1">
    <citation type="submission" date="2013-02" db="EMBL/GenBank/DDBJ databases">
        <title>Comparative genomics of Borrelia species.</title>
        <authorList>
            <person name="Schwan T.G."/>
            <person name="Raffel S.J."/>
            <person name="Porcella S.F."/>
        </authorList>
    </citation>
    <scope>NUCLEOTIDE SEQUENCE</scope>
    <source>
        <strain evidence="1">FR64b</strain>
        <plasmid evidence="1">unnamed</plasmid>
    </source>
</reference>
<organism evidence="1">
    <name type="scientific">Borrelia miyamotoi FR64b</name>
    <dbReference type="NCBI Taxonomy" id="1292392"/>
    <lineage>
        <taxon>Bacteria</taxon>
        <taxon>Pseudomonadati</taxon>
        <taxon>Spirochaetota</taxon>
        <taxon>Spirochaetia</taxon>
        <taxon>Spirochaetales</taxon>
        <taxon>Borreliaceae</taxon>
        <taxon>Borrelia</taxon>
    </lineage>
</organism>
<dbReference type="EMBL" id="CP004251">
    <property type="protein sequence ID" value="AHH05989.1"/>
    <property type="molecule type" value="Genomic_DNA"/>
</dbReference>
<dbReference type="AlphaFoldDB" id="W5SFW8"/>
<accession>W5SFW8</accession>
<gene>
    <name evidence="1" type="ORF">BOM_1446</name>
</gene>
<sequence>MYEFTIDNYQAIKNYLKYRKGKELSINEIEHLKRLFVLLIIR</sequence>
<proteinExistence type="predicted"/>
<protein>
    <submittedName>
        <fullName evidence="1">Adenine-specific methyltransferase</fullName>
        <ecNumber evidence="1">2.1.1.72</ecNumber>
    </submittedName>
</protein>
<keyword evidence="1" id="KW-0489">Methyltransferase</keyword>